<sequence>MLCHIITIFPEYFAGILKIGILRIAQEKKILNVALINLRDFAMDSYRTVDDYPYGGGSGMIMKPEPIFQAVESVKREDSYVILTSPQGRRFEQNLAKELSQKEHLIFICGRYKGVDERVREFLADEEISLGDFILAGGEAVCSVILEAVVRLIPGVVGDEESVATDSFVSGILDAPYYTRPADYRGYRVPEILLSGDHQKIRVWRRKEALRRTLLRRPDLLERAELTPEDIKLLKEIEEEEKNRSRKC</sequence>
<feature type="binding site" evidence="15 16">
    <location>
        <position position="110"/>
    </location>
    <ligand>
        <name>S-adenosyl-L-methionine</name>
        <dbReference type="ChEBI" id="CHEBI:59789"/>
    </ligand>
</feature>
<evidence type="ECO:0000256" key="3">
    <source>
        <dbReference type="ARBA" id="ARBA00007630"/>
    </source>
</evidence>
<evidence type="ECO:0000256" key="5">
    <source>
        <dbReference type="ARBA" id="ARBA00012807"/>
    </source>
</evidence>
<dbReference type="InterPro" id="IPR029028">
    <property type="entry name" value="Alpha/beta_knot_MTases"/>
</dbReference>
<dbReference type="NCBIfam" id="TIGR00088">
    <property type="entry name" value="trmD"/>
    <property type="match status" value="1"/>
</dbReference>
<evidence type="ECO:0000256" key="12">
    <source>
        <dbReference type="ARBA" id="ARBA00029736"/>
    </source>
</evidence>
<evidence type="ECO:0000256" key="17">
    <source>
        <dbReference type="RuleBase" id="RU003464"/>
    </source>
</evidence>
<evidence type="ECO:0000256" key="7">
    <source>
        <dbReference type="ARBA" id="ARBA00022490"/>
    </source>
</evidence>
<evidence type="ECO:0000256" key="8">
    <source>
        <dbReference type="ARBA" id="ARBA00022603"/>
    </source>
</evidence>
<dbReference type="Pfam" id="PF01746">
    <property type="entry name" value="tRNA_m1G_MT"/>
    <property type="match status" value="1"/>
</dbReference>
<evidence type="ECO:0000256" key="2">
    <source>
        <dbReference type="ARBA" id="ARBA00004496"/>
    </source>
</evidence>
<dbReference type="FunFam" id="1.10.1270.20:FF:000001">
    <property type="entry name" value="tRNA (guanine-N(1)-)-methyltransferase"/>
    <property type="match status" value="1"/>
</dbReference>
<dbReference type="HAMAP" id="MF_00605">
    <property type="entry name" value="TrmD"/>
    <property type="match status" value="1"/>
</dbReference>
<evidence type="ECO:0000313" key="19">
    <source>
        <dbReference type="EMBL" id="HGE99561.1"/>
    </source>
</evidence>
<feature type="binding site" evidence="15 16">
    <location>
        <begin position="130"/>
        <end position="135"/>
    </location>
    <ligand>
        <name>S-adenosyl-L-methionine</name>
        <dbReference type="ChEBI" id="CHEBI:59789"/>
    </ligand>
</feature>
<dbReference type="PIRSF" id="PIRSF000386">
    <property type="entry name" value="tRNA_mtase"/>
    <property type="match status" value="1"/>
</dbReference>
<dbReference type="NCBIfam" id="NF000648">
    <property type="entry name" value="PRK00026.1"/>
    <property type="match status" value="1"/>
</dbReference>
<evidence type="ECO:0000256" key="1">
    <source>
        <dbReference type="ARBA" id="ARBA00002634"/>
    </source>
</evidence>
<feature type="domain" description="tRNA methyltransferase TRMD/TRM10-type" evidence="18">
    <location>
        <begin position="2"/>
        <end position="222"/>
    </location>
</feature>
<keyword evidence="7 15" id="KW-0963">Cytoplasm</keyword>
<dbReference type="GO" id="GO:0052906">
    <property type="term" value="F:tRNA (guanine(37)-N1)-methyltransferase activity"/>
    <property type="evidence" value="ECO:0007669"/>
    <property type="project" value="UniProtKB-UniRule"/>
</dbReference>
<dbReference type="Gene3D" id="1.10.1270.20">
    <property type="entry name" value="tRNA(m1g37)methyltransferase, domain 2"/>
    <property type="match status" value="1"/>
</dbReference>
<comment type="similarity">
    <text evidence="3 15 17">Belongs to the RNA methyltransferase TrmD family.</text>
</comment>
<evidence type="ECO:0000256" key="10">
    <source>
        <dbReference type="ARBA" id="ARBA00022691"/>
    </source>
</evidence>
<keyword evidence="10 15" id="KW-0949">S-adenosyl-L-methionine</keyword>
<dbReference type="SUPFAM" id="SSF75217">
    <property type="entry name" value="alpha/beta knot"/>
    <property type="match status" value="1"/>
</dbReference>
<dbReference type="PANTHER" id="PTHR46417">
    <property type="entry name" value="TRNA (GUANINE-N(1)-)-METHYLTRANSFERASE"/>
    <property type="match status" value="1"/>
</dbReference>
<evidence type="ECO:0000256" key="13">
    <source>
        <dbReference type="ARBA" id="ARBA00033392"/>
    </source>
</evidence>
<evidence type="ECO:0000256" key="6">
    <source>
        <dbReference type="ARBA" id="ARBA00014679"/>
    </source>
</evidence>
<gene>
    <name evidence="15 19" type="primary">trmD</name>
    <name evidence="19" type="ORF">ENX07_05785</name>
</gene>
<reference evidence="19" key="1">
    <citation type="journal article" date="2020" name="mSystems">
        <title>Genome- and Community-Level Interaction Insights into Carbon Utilization and Element Cycling Functions of Hydrothermarchaeota in Hydrothermal Sediment.</title>
        <authorList>
            <person name="Zhou Z."/>
            <person name="Liu Y."/>
            <person name="Xu W."/>
            <person name="Pan J."/>
            <person name="Luo Z.H."/>
            <person name="Li M."/>
        </authorList>
    </citation>
    <scope>NUCLEOTIDE SEQUENCE [LARGE SCALE GENOMIC DNA]</scope>
    <source>
        <strain evidence="19">SpSt-906</strain>
    </source>
</reference>
<evidence type="ECO:0000256" key="9">
    <source>
        <dbReference type="ARBA" id="ARBA00022679"/>
    </source>
</evidence>
<keyword evidence="11 15" id="KW-0819">tRNA processing</keyword>
<dbReference type="AlphaFoldDB" id="A0A7C3UX18"/>
<dbReference type="FunFam" id="3.40.1280.10:FF:000001">
    <property type="entry name" value="tRNA (guanine-N(1)-)-methyltransferase"/>
    <property type="match status" value="1"/>
</dbReference>
<evidence type="ECO:0000256" key="16">
    <source>
        <dbReference type="PIRSR" id="PIRSR000386-1"/>
    </source>
</evidence>
<evidence type="ECO:0000256" key="11">
    <source>
        <dbReference type="ARBA" id="ARBA00022694"/>
    </source>
</evidence>
<keyword evidence="9 15" id="KW-0808">Transferase</keyword>
<evidence type="ECO:0000259" key="18">
    <source>
        <dbReference type="Pfam" id="PF01746"/>
    </source>
</evidence>
<dbReference type="CDD" id="cd18080">
    <property type="entry name" value="TrmD-like"/>
    <property type="match status" value="1"/>
</dbReference>
<dbReference type="InterPro" id="IPR029026">
    <property type="entry name" value="tRNA_m1G_MTases_N"/>
</dbReference>
<dbReference type="PANTHER" id="PTHR46417:SF1">
    <property type="entry name" value="TRNA (GUANINE-N(1)-)-METHYLTRANSFERASE"/>
    <property type="match status" value="1"/>
</dbReference>
<comment type="function">
    <text evidence="1 15 17">Specifically methylates guanosine-37 in various tRNAs.</text>
</comment>
<dbReference type="GO" id="GO:0002939">
    <property type="term" value="P:tRNA N1-guanine methylation"/>
    <property type="evidence" value="ECO:0007669"/>
    <property type="project" value="TreeGrafter"/>
</dbReference>
<comment type="catalytic activity">
    <reaction evidence="14 15 17">
        <text>guanosine(37) in tRNA + S-adenosyl-L-methionine = N(1)-methylguanosine(37) in tRNA + S-adenosyl-L-homocysteine + H(+)</text>
        <dbReference type="Rhea" id="RHEA:36899"/>
        <dbReference type="Rhea" id="RHEA-COMP:10145"/>
        <dbReference type="Rhea" id="RHEA-COMP:10147"/>
        <dbReference type="ChEBI" id="CHEBI:15378"/>
        <dbReference type="ChEBI" id="CHEBI:57856"/>
        <dbReference type="ChEBI" id="CHEBI:59789"/>
        <dbReference type="ChEBI" id="CHEBI:73542"/>
        <dbReference type="ChEBI" id="CHEBI:74269"/>
        <dbReference type="EC" id="2.1.1.228"/>
    </reaction>
</comment>
<dbReference type="EMBL" id="DTMQ01000039">
    <property type="protein sequence ID" value="HGE99561.1"/>
    <property type="molecule type" value="Genomic_DNA"/>
</dbReference>
<evidence type="ECO:0000256" key="14">
    <source>
        <dbReference type="ARBA" id="ARBA00047783"/>
    </source>
</evidence>
<proteinExistence type="inferred from homology"/>
<comment type="caution">
    <text evidence="19">The sequence shown here is derived from an EMBL/GenBank/DDBJ whole genome shotgun (WGS) entry which is preliminary data.</text>
</comment>
<dbReference type="InterPro" id="IPR016009">
    <property type="entry name" value="tRNA_MeTrfase_TRMD/TRM10"/>
</dbReference>
<dbReference type="InterPro" id="IPR023148">
    <property type="entry name" value="tRNA_m1G_MeTrfase_C_sf"/>
</dbReference>
<dbReference type="EC" id="2.1.1.228" evidence="5 15"/>
<comment type="subcellular location">
    <subcellularLocation>
        <location evidence="2 15 17">Cytoplasm</location>
    </subcellularLocation>
</comment>
<accession>A0A7C3UX18</accession>
<name>A0A7C3UX18_UNCW3</name>
<dbReference type="GO" id="GO:0005829">
    <property type="term" value="C:cytosol"/>
    <property type="evidence" value="ECO:0007669"/>
    <property type="project" value="TreeGrafter"/>
</dbReference>
<comment type="subunit">
    <text evidence="4 15 17">Homodimer.</text>
</comment>
<dbReference type="InterPro" id="IPR002649">
    <property type="entry name" value="tRNA_m1G_MeTrfase_TrmD"/>
</dbReference>
<evidence type="ECO:0000256" key="4">
    <source>
        <dbReference type="ARBA" id="ARBA00011738"/>
    </source>
</evidence>
<evidence type="ECO:0000256" key="15">
    <source>
        <dbReference type="HAMAP-Rule" id="MF_00605"/>
    </source>
</evidence>
<dbReference type="Gene3D" id="3.40.1280.10">
    <property type="match status" value="1"/>
</dbReference>
<protein>
    <recommendedName>
        <fullName evidence="6 15">tRNA (guanine-N(1)-)-methyltransferase</fullName>
        <ecNumber evidence="5 15">2.1.1.228</ecNumber>
    </recommendedName>
    <alternativeName>
        <fullName evidence="12 15">M1G-methyltransferase</fullName>
    </alternativeName>
    <alternativeName>
        <fullName evidence="13 15">tRNA [GM37] methyltransferase</fullName>
    </alternativeName>
</protein>
<organism evidence="19">
    <name type="scientific">candidate division WOR-3 bacterium</name>
    <dbReference type="NCBI Taxonomy" id="2052148"/>
    <lineage>
        <taxon>Bacteria</taxon>
        <taxon>Bacteria division WOR-3</taxon>
    </lineage>
</organism>
<keyword evidence="8 15" id="KW-0489">Methyltransferase</keyword>